<keyword evidence="8" id="KW-0406">Ion transport</keyword>
<keyword evidence="3 13" id="KW-0813">Transport</keyword>
<comment type="caution">
    <text evidence="18">The sequence shown here is derived from an EMBL/GenBank/DDBJ whole genome shotgun (WGS) entry which is preliminary data.</text>
</comment>
<protein>
    <submittedName>
        <fullName evidence="18">TonB-dependent receptor</fullName>
    </submittedName>
</protein>
<evidence type="ECO:0000256" key="10">
    <source>
        <dbReference type="ARBA" id="ARBA00023136"/>
    </source>
</evidence>
<evidence type="ECO:0000256" key="12">
    <source>
        <dbReference type="ARBA" id="ARBA00023237"/>
    </source>
</evidence>
<dbReference type="InterPro" id="IPR000531">
    <property type="entry name" value="Beta-barrel_TonB"/>
</dbReference>
<comment type="subcellular location">
    <subcellularLocation>
        <location evidence="1 13">Cell outer membrane</location>
        <topology evidence="1 13">Multi-pass membrane protein</topology>
    </subcellularLocation>
</comment>
<keyword evidence="11 18" id="KW-0675">Receptor</keyword>
<keyword evidence="10 13" id="KW-0472">Membrane</keyword>
<evidence type="ECO:0000256" key="11">
    <source>
        <dbReference type="ARBA" id="ARBA00023170"/>
    </source>
</evidence>
<reference evidence="18 19" key="1">
    <citation type="submission" date="2020-10" db="EMBL/GenBank/DDBJ databases">
        <title>Draft genome of Ramlibacter aquaticus LMG 30558.</title>
        <authorList>
            <person name="Props R."/>
        </authorList>
    </citation>
    <scope>NUCLEOTIDE SEQUENCE [LARGE SCALE GENOMIC DNA]</scope>
    <source>
        <strain evidence="18 19">LMG 30558</strain>
    </source>
</reference>
<feature type="domain" description="TonB-dependent receptor-like beta-barrel" evidence="16">
    <location>
        <begin position="255"/>
        <end position="665"/>
    </location>
</feature>
<dbReference type="Proteomes" id="UP000715965">
    <property type="component" value="Unassembled WGS sequence"/>
</dbReference>
<keyword evidence="9 14" id="KW-0798">TonB box</keyword>
<dbReference type="PANTHER" id="PTHR32552">
    <property type="entry name" value="FERRICHROME IRON RECEPTOR-RELATED"/>
    <property type="match status" value="1"/>
</dbReference>
<dbReference type="PANTHER" id="PTHR32552:SF81">
    <property type="entry name" value="TONB-DEPENDENT OUTER MEMBRANE RECEPTOR"/>
    <property type="match status" value="1"/>
</dbReference>
<proteinExistence type="inferred from homology"/>
<evidence type="ECO:0000313" key="19">
    <source>
        <dbReference type="Proteomes" id="UP000715965"/>
    </source>
</evidence>
<feature type="chain" id="PRO_5045282854" evidence="15">
    <location>
        <begin position="22"/>
        <end position="699"/>
    </location>
</feature>
<evidence type="ECO:0000256" key="13">
    <source>
        <dbReference type="PROSITE-ProRule" id="PRU01360"/>
    </source>
</evidence>
<evidence type="ECO:0000256" key="4">
    <source>
        <dbReference type="ARBA" id="ARBA00022452"/>
    </source>
</evidence>
<evidence type="ECO:0000313" key="18">
    <source>
        <dbReference type="EMBL" id="MBE7942483.1"/>
    </source>
</evidence>
<dbReference type="Gene3D" id="2.40.170.20">
    <property type="entry name" value="TonB-dependent receptor, beta-barrel domain"/>
    <property type="match status" value="1"/>
</dbReference>
<evidence type="ECO:0000259" key="16">
    <source>
        <dbReference type="Pfam" id="PF00593"/>
    </source>
</evidence>
<dbReference type="Pfam" id="PF00593">
    <property type="entry name" value="TonB_dep_Rec_b-barrel"/>
    <property type="match status" value="1"/>
</dbReference>
<evidence type="ECO:0000256" key="5">
    <source>
        <dbReference type="ARBA" id="ARBA00022496"/>
    </source>
</evidence>
<keyword evidence="19" id="KW-1185">Reference proteome</keyword>
<dbReference type="EMBL" id="JADDOJ010000103">
    <property type="protein sequence ID" value="MBE7942483.1"/>
    <property type="molecule type" value="Genomic_DNA"/>
</dbReference>
<dbReference type="InterPro" id="IPR036942">
    <property type="entry name" value="Beta-barrel_TonB_sf"/>
</dbReference>
<dbReference type="PROSITE" id="PS52016">
    <property type="entry name" value="TONB_DEPENDENT_REC_3"/>
    <property type="match status" value="1"/>
</dbReference>
<sequence length="699" mass="74119">MTCRLLAAAAIACCATAAADAALAEQASNRSPLDKVQVTATRFGEQVQEVPLSMTVVTGEDIRARGARDLRSALALVGGIQVAQGGDAGPSGAVPGLLGMREVDDFLLLIDGIPAGGAFLPQFEAVNLNNVERIEILRGMAPVYFGTTAFAGTVNVVHYPAGKAASAMTLTYGSFGAAGVEGSTVLSTGELKQSISGALESQPDSNPRSGFKRAEATYRMAMPLAGGVVRVDLSALALRQKPGSPSPVDNAGRLGAGLPVDFNQNPADARLNTERYQLVLGYNRRLAIGDWGTTVSLTHSTVNSTRGFLVDRFLDAAGDNAAGAVQHRQLADVFIDSHITARPVPWLMVTYGFNELYGRASQQSTAFTYAVPLGAGMAPASSAGTPTDAESLADRRNFFGVYGQTRILASDRLSILAGLRWNHTDERRVGQDADGSLAQAQTNNRWSGSIGAQLKVWRDASGDFDDVMVHANLGRTFQPTQVDFGPDAARSPILQPETQRSFQAGIKADGLDGRFDLDLSAFAVNFDNQAVTAQEDGQPVLRNGGRQRVTGWELEGTYRLQPGLNAVAHVSHSKARYVDFNTLQDGVVTQLAGNALPLSARVLAGAGLMFAPMRGWQASLVASYTGRRFLDMGNAVEVPGYTTIDASLGYVFEGGVKVSMTGTNLSNRRDAVLASEIGEGQLYRRPARRWTVGLTVPLH</sequence>
<keyword evidence="15" id="KW-0732">Signal</keyword>
<comment type="similarity">
    <text evidence="2 13 14">Belongs to the TonB-dependent receptor family.</text>
</comment>
<evidence type="ECO:0000256" key="14">
    <source>
        <dbReference type="RuleBase" id="RU003357"/>
    </source>
</evidence>
<keyword evidence="12 13" id="KW-0998">Cell outer membrane</keyword>
<dbReference type="Gene3D" id="2.170.130.10">
    <property type="entry name" value="TonB-dependent receptor, plug domain"/>
    <property type="match status" value="1"/>
</dbReference>
<feature type="signal peptide" evidence="15">
    <location>
        <begin position="1"/>
        <end position="21"/>
    </location>
</feature>
<name>A0ABR9SJK1_9BURK</name>
<evidence type="ECO:0000256" key="15">
    <source>
        <dbReference type="SAM" id="SignalP"/>
    </source>
</evidence>
<evidence type="ECO:0000256" key="6">
    <source>
        <dbReference type="ARBA" id="ARBA00022692"/>
    </source>
</evidence>
<keyword evidence="5" id="KW-0410">Iron transport</keyword>
<evidence type="ECO:0000256" key="1">
    <source>
        <dbReference type="ARBA" id="ARBA00004571"/>
    </source>
</evidence>
<keyword evidence="6 13" id="KW-0812">Transmembrane</keyword>
<feature type="domain" description="TonB-dependent receptor plug" evidence="17">
    <location>
        <begin position="47"/>
        <end position="153"/>
    </location>
</feature>
<evidence type="ECO:0000256" key="8">
    <source>
        <dbReference type="ARBA" id="ARBA00023065"/>
    </source>
</evidence>
<accession>A0ABR9SJK1</accession>
<evidence type="ECO:0000256" key="7">
    <source>
        <dbReference type="ARBA" id="ARBA00023004"/>
    </source>
</evidence>
<dbReference type="InterPro" id="IPR037066">
    <property type="entry name" value="Plug_dom_sf"/>
</dbReference>
<dbReference type="InterPro" id="IPR039426">
    <property type="entry name" value="TonB-dep_rcpt-like"/>
</dbReference>
<dbReference type="Pfam" id="PF07715">
    <property type="entry name" value="Plug"/>
    <property type="match status" value="1"/>
</dbReference>
<keyword evidence="4 13" id="KW-1134">Transmembrane beta strand</keyword>
<gene>
    <name evidence="18" type="ORF">IM725_18095</name>
</gene>
<dbReference type="RefSeq" id="WP_193782036.1">
    <property type="nucleotide sequence ID" value="NZ_JADDOJ010000103.1"/>
</dbReference>
<evidence type="ECO:0000256" key="3">
    <source>
        <dbReference type="ARBA" id="ARBA00022448"/>
    </source>
</evidence>
<dbReference type="InterPro" id="IPR012910">
    <property type="entry name" value="Plug_dom"/>
</dbReference>
<evidence type="ECO:0000256" key="2">
    <source>
        <dbReference type="ARBA" id="ARBA00009810"/>
    </source>
</evidence>
<evidence type="ECO:0000259" key="17">
    <source>
        <dbReference type="Pfam" id="PF07715"/>
    </source>
</evidence>
<evidence type="ECO:0000256" key="9">
    <source>
        <dbReference type="ARBA" id="ARBA00023077"/>
    </source>
</evidence>
<dbReference type="SUPFAM" id="SSF56935">
    <property type="entry name" value="Porins"/>
    <property type="match status" value="1"/>
</dbReference>
<keyword evidence="7" id="KW-0408">Iron</keyword>
<organism evidence="18 19">
    <name type="scientific">Ramlibacter aquaticus</name>
    <dbReference type="NCBI Taxonomy" id="2780094"/>
    <lineage>
        <taxon>Bacteria</taxon>
        <taxon>Pseudomonadati</taxon>
        <taxon>Pseudomonadota</taxon>
        <taxon>Betaproteobacteria</taxon>
        <taxon>Burkholderiales</taxon>
        <taxon>Comamonadaceae</taxon>
        <taxon>Ramlibacter</taxon>
    </lineage>
</organism>